<comment type="caution">
    <text evidence="7">The sequence shown here is derived from an EMBL/GenBank/DDBJ whole genome shotgun (WGS) entry which is preliminary data.</text>
</comment>
<sequence>MPVSLGLSCVISASLSLVVMAGMQIFRAYLITTKLTTLLAGYLGSLIFIFILTAINNLEMSLF</sequence>
<keyword evidence="4 6" id="KW-1133">Transmembrane helix</keyword>
<dbReference type="Proteomes" id="UP000194236">
    <property type="component" value="Unassembled WGS sequence"/>
</dbReference>
<organism evidence="7 8">
    <name type="scientific">Euroglyphus maynei</name>
    <name type="common">Mayne's house dust mite</name>
    <dbReference type="NCBI Taxonomy" id="6958"/>
    <lineage>
        <taxon>Eukaryota</taxon>
        <taxon>Metazoa</taxon>
        <taxon>Ecdysozoa</taxon>
        <taxon>Arthropoda</taxon>
        <taxon>Chelicerata</taxon>
        <taxon>Arachnida</taxon>
        <taxon>Acari</taxon>
        <taxon>Acariformes</taxon>
        <taxon>Sarcoptiformes</taxon>
        <taxon>Astigmata</taxon>
        <taxon>Psoroptidia</taxon>
        <taxon>Analgoidea</taxon>
        <taxon>Pyroglyphidae</taxon>
        <taxon>Pyroglyphinae</taxon>
        <taxon>Euroglyphus</taxon>
    </lineage>
</organism>
<evidence type="ECO:0000313" key="7">
    <source>
        <dbReference type="EMBL" id="OTF73849.1"/>
    </source>
</evidence>
<dbReference type="EMBL" id="MUJZ01049782">
    <property type="protein sequence ID" value="OTF73849.1"/>
    <property type="molecule type" value="Genomic_DNA"/>
</dbReference>
<keyword evidence="3 6" id="KW-0812">Transmembrane</keyword>
<protein>
    <submittedName>
        <fullName evidence="7">KRTCAP2-like protein</fullName>
    </submittedName>
</protein>
<comment type="similarity">
    <text evidence="2">Belongs to the KRTCAP2 family.</text>
</comment>
<evidence type="ECO:0000313" key="8">
    <source>
        <dbReference type="Proteomes" id="UP000194236"/>
    </source>
</evidence>
<dbReference type="AlphaFoldDB" id="A0A1Y3AZ85"/>
<evidence type="ECO:0000256" key="4">
    <source>
        <dbReference type="ARBA" id="ARBA00022989"/>
    </source>
</evidence>
<comment type="subcellular location">
    <subcellularLocation>
        <location evidence="1">Membrane</location>
        <topology evidence="1">Multi-pass membrane protein</topology>
    </subcellularLocation>
</comment>
<evidence type="ECO:0000256" key="6">
    <source>
        <dbReference type="SAM" id="Phobius"/>
    </source>
</evidence>
<reference evidence="7 8" key="1">
    <citation type="submission" date="2017-03" db="EMBL/GenBank/DDBJ databases">
        <title>Genome Survey of Euroglyphus maynei.</title>
        <authorList>
            <person name="Arlian L.G."/>
            <person name="Morgan M.S."/>
            <person name="Rider S.D."/>
        </authorList>
    </citation>
    <scope>NUCLEOTIDE SEQUENCE [LARGE SCALE GENOMIC DNA]</scope>
    <source>
        <strain evidence="7">Arlian Lab</strain>
        <tissue evidence="7">Whole body</tissue>
    </source>
</reference>
<evidence type="ECO:0000256" key="5">
    <source>
        <dbReference type="ARBA" id="ARBA00023136"/>
    </source>
</evidence>
<dbReference type="PANTHER" id="PTHR32001:SF1">
    <property type="entry name" value="KERATINOCYTE-ASSOCIATED PROTEIN 2"/>
    <property type="match status" value="1"/>
</dbReference>
<dbReference type="OrthoDB" id="1111004at2759"/>
<feature type="transmembrane region" description="Helical" evidence="6">
    <location>
        <begin position="37"/>
        <end position="58"/>
    </location>
</feature>
<evidence type="ECO:0000256" key="2">
    <source>
        <dbReference type="ARBA" id="ARBA00007279"/>
    </source>
</evidence>
<dbReference type="PANTHER" id="PTHR32001">
    <property type="entry name" value="KERATINOCYTE-ASSOCIATED PROTEIN 2"/>
    <property type="match status" value="1"/>
</dbReference>
<dbReference type="InterPro" id="IPR018614">
    <property type="entry name" value="KRTCAP2"/>
</dbReference>
<evidence type="ECO:0000256" key="3">
    <source>
        <dbReference type="ARBA" id="ARBA00022692"/>
    </source>
</evidence>
<dbReference type="GO" id="GO:0016020">
    <property type="term" value="C:membrane"/>
    <property type="evidence" value="ECO:0007669"/>
    <property type="project" value="UniProtKB-SubCell"/>
</dbReference>
<name>A0A1Y3AZ85_EURMA</name>
<keyword evidence="5 6" id="KW-0472">Membrane</keyword>
<feature type="non-terminal residue" evidence="7">
    <location>
        <position position="63"/>
    </location>
</feature>
<accession>A0A1Y3AZ85</accession>
<proteinExistence type="inferred from homology"/>
<dbReference type="Pfam" id="PF09775">
    <property type="entry name" value="Keratin_assoc"/>
    <property type="match status" value="1"/>
</dbReference>
<keyword evidence="8" id="KW-1185">Reference proteome</keyword>
<evidence type="ECO:0000256" key="1">
    <source>
        <dbReference type="ARBA" id="ARBA00004141"/>
    </source>
</evidence>
<gene>
    <name evidence="7" type="ORF">BLA29_014998</name>
</gene>